<dbReference type="Gene3D" id="3.40.930.10">
    <property type="entry name" value="Mannitol-specific EII, Chain A"/>
    <property type="match status" value="1"/>
</dbReference>
<feature type="domain" description="PTS EIIA type-2" evidence="6">
    <location>
        <begin position="5"/>
        <end position="150"/>
    </location>
</feature>
<dbReference type="RefSeq" id="WP_379866355.1">
    <property type="nucleotide sequence ID" value="NZ_JBHTBW010000050.1"/>
</dbReference>
<evidence type="ECO:0000256" key="3">
    <source>
        <dbReference type="ARBA" id="ARBA00022597"/>
    </source>
</evidence>
<organism evidence="7 8">
    <name type="scientific">Laceyella putida</name>
    <dbReference type="NCBI Taxonomy" id="110101"/>
    <lineage>
        <taxon>Bacteria</taxon>
        <taxon>Bacillati</taxon>
        <taxon>Bacillota</taxon>
        <taxon>Bacilli</taxon>
        <taxon>Bacillales</taxon>
        <taxon>Thermoactinomycetaceae</taxon>
        <taxon>Laceyella</taxon>
    </lineage>
</organism>
<evidence type="ECO:0000256" key="5">
    <source>
        <dbReference type="ARBA" id="ARBA00022683"/>
    </source>
</evidence>
<evidence type="ECO:0000256" key="1">
    <source>
        <dbReference type="ARBA" id="ARBA00022448"/>
    </source>
</evidence>
<gene>
    <name evidence="7" type="ORF">ACFQNG_15345</name>
</gene>
<evidence type="ECO:0000259" key="6">
    <source>
        <dbReference type="PROSITE" id="PS51094"/>
    </source>
</evidence>
<evidence type="ECO:0000256" key="4">
    <source>
        <dbReference type="ARBA" id="ARBA00022679"/>
    </source>
</evidence>
<dbReference type="PANTHER" id="PTHR47738">
    <property type="entry name" value="PTS SYSTEM FRUCTOSE-LIKE EIIA COMPONENT-RELATED"/>
    <property type="match status" value="1"/>
</dbReference>
<keyword evidence="8" id="KW-1185">Reference proteome</keyword>
<reference evidence="8" key="1">
    <citation type="journal article" date="2019" name="Int. J. Syst. Evol. Microbiol.">
        <title>The Global Catalogue of Microorganisms (GCM) 10K type strain sequencing project: providing services to taxonomists for standard genome sequencing and annotation.</title>
        <authorList>
            <consortium name="The Broad Institute Genomics Platform"/>
            <consortium name="The Broad Institute Genome Sequencing Center for Infectious Disease"/>
            <person name="Wu L."/>
            <person name="Ma J."/>
        </authorList>
    </citation>
    <scope>NUCLEOTIDE SEQUENCE [LARGE SCALE GENOMIC DNA]</scope>
    <source>
        <strain evidence="8">CGMCC 1.12942</strain>
    </source>
</reference>
<evidence type="ECO:0000256" key="2">
    <source>
        <dbReference type="ARBA" id="ARBA00022553"/>
    </source>
</evidence>
<keyword evidence="4" id="KW-0808">Transferase</keyword>
<dbReference type="InterPro" id="IPR004715">
    <property type="entry name" value="PTS_IIA_fruc"/>
</dbReference>
<protein>
    <submittedName>
        <fullName evidence="7">PTS sugar transporter subunit IIA</fullName>
    </submittedName>
</protein>
<evidence type="ECO:0000313" key="7">
    <source>
        <dbReference type="EMBL" id="MFC7442462.1"/>
    </source>
</evidence>
<dbReference type="PROSITE" id="PS00372">
    <property type="entry name" value="PTS_EIIA_TYPE_2_HIS"/>
    <property type="match status" value="1"/>
</dbReference>
<dbReference type="Proteomes" id="UP001596500">
    <property type="component" value="Unassembled WGS sequence"/>
</dbReference>
<dbReference type="CDD" id="cd00211">
    <property type="entry name" value="PTS_IIA_fru"/>
    <property type="match status" value="1"/>
</dbReference>
<keyword evidence="2" id="KW-0597">Phosphoprotein</keyword>
<keyword evidence="1" id="KW-0813">Transport</keyword>
<dbReference type="InterPro" id="IPR016152">
    <property type="entry name" value="PTrfase/Anion_transptr"/>
</dbReference>
<dbReference type="PANTHER" id="PTHR47738:SF2">
    <property type="entry name" value="PTS SYSTEM FRUCTOSE-LIKE EIIA COMPONENT"/>
    <property type="match status" value="1"/>
</dbReference>
<keyword evidence="3 7" id="KW-0762">Sugar transport</keyword>
<name>A0ABW2RMZ7_9BACL</name>
<accession>A0ABW2RMZ7</accession>
<dbReference type="InterPro" id="IPR051541">
    <property type="entry name" value="PTS_SugarTrans_NitroReg"/>
</dbReference>
<dbReference type="Pfam" id="PF00359">
    <property type="entry name" value="PTS_EIIA_2"/>
    <property type="match status" value="1"/>
</dbReference>
<dbReference type="SUPFAM" id="SSF55804">
    <property type="entry name" value="Phoshotransferase/anion transport protein"/>
    <property type="match status" value="1"/>
</dbReference>
<dbReference type="NCBIfam" id="TIGR00848">
    <property type="entry name" value="fruA"/>
    <property type="match status" value="1"/>
</dbReference>
<sequence length="150" mass="16309">MQLVQLIDEELIQLQLGGERKAEVISEMIDLLHQAGALADRNAFAQAIEAREAQGHTGIGFGIAIPHGKSDAVRTPRVAVGIKPSGLKWDGQDEEDVKIVFMIAVPESQAGNEHLKILQLLAVKLIDETFRAQLLAATNKEEVLQLLADV</sequence>
<proteinExistence type="predicted"/>
<dbReference type="PROSITE" id="PS51094">
    <property type="entry name" value="PTS_EIIA_TYPE_2"/>
    <property type="match status" value="1"/>
</dbReference>
<dbReference type="InterPro" id="IPR002178">
    <property type="entry name" value="PTS_EIIA_type-2_dom"/>
</dbReference>
<keyword evidence="5" id="KW-0598">Phosphotransferase system</keyword>
<dbReference type="EMBL" id="JBHTBW010000050">
    <property type="protein sequence ID" value="MFC7442462.1"/>
    <property type="molecule type" value="Genomic_DNA"/>
</dbReference>
<evidence type="ECO:0000313" key="8">
    <source>
        <dbReference type="Proteomes" id="UP001596500"/>
    </source>
</evidence>
<comment type="caution">
    <text evidence="7">The sequence shown here is derived from an EMBL/GenBank/DDBJ whole genome shotgun (WGS) entry which is preliminary data.</text>
</comment>